<feature type="compositionally biased region" description="Gly residues" evidence="1">
    <location>
        <begin position="254"/>
        <end position="277"/>
    </location>
</feature>
<gene>
    <name evidence="2" type="ORF">DFP72DRAFT_1071540</name>
</gene>
<reference evidence="2 3" key="1">
    <citation type="submission" date="2020-07" db="EMBL/GenBank/DDBJ databases">
        <title>Comparative genomics of pyrophilous fungi reveals a link between fire events and developmental genes.</title>
        <authorList>
            <consortium name="DOE Joint Genome Institute"/>
            <person name="Steindorff A.S."/>
            <person name="Carver A."/>
            <person name="Calhoun S."/>
            <person name="Stillman K."/>
            <person name="Liu H."/>
            <person name="Lipzen A."/>
            <person name="Pangilinan J."/>
            <person name="Labutti K."/>
            <person name="Bruns T.D."/>
            <person name="Grigoriev I.V."/>
        </authorList>
    </citation>
    <scope>NUCLEOTIDE SEQUENCE [LARGE SCALE GENOMIC DNA]</scope>
    <source>
        <strain evidence="2 3">CBS 144469</strain>
    </source>
</reference>
<evidence type="ECO:0000313" key="3">
    <source>
        <dbReference type="Proteomes" id="UP000521943"/>
    </source>
</evidence>
<name>A0A8H6HQJ2_9AGAR</name>
<sequence>MADPPNSNLNPNRPPTLPECQAAVEKLDQLLTGAMYWSSETHNLMDVRRSLYEASMPVIFGIGTYGGDEFTFTDRVGAWIQLITMEEGYLTTDRSIEFNLTPFKEWPFDPNMPQEEPDDDPADGSMSGNGGNGPVEATEPANPDPPRDHTRGTPNPREGTASSVGDPAQGTQDGSRDSDSYSDEDDDFEPTTKVGVGSMGGRASEGTRGRGIGAGVGSMGGRGSEGIRGRGMGVGSRGGRGSEANVGGAVNRGRGVGAGSGISGGGSSNRGSGGRGGGKGRARIVSKAYVDSEDDENDEEWVDGGEDDGGSRDTSMLRDERKRKTPRSSEEEAEDEDEPVVPNPKMPKKKQKLNSGKAAKLGENEVMLENGQIVPKDHQLKSFADPCRRCEKMDWTCLIASNKERACWNCYRSHVNCEHSKRPSTVGKPAITARVVPATSSAFSGGSPKASKRAGMSKGKGRADKTKESGQVVENRQMKEKTHRPKAAAGLNAMEVDRKEGSGPRYPIPNNSGPTGKMVDLRTMGKPGGTSANPMEVDVRPIGDRKKKEKSERRVTPGYTGEIASRSVSAEVQRDAEVREELGNRVRDMSGELKAVKRDLADVPGIRAEIERLSLQSNRSTNTMNTLRSDFEAFKQVAGQDGVVGKRLSAVEMEVAQQTLNSTRIGTLQQQFGTVEQQTLGNQTRLDALERRVVETVPSTADPSITVRLEELGRIIEGSRMDMGALDGRLRDYEGRLSTLRDEFEAGRRSVEESNGRVLETIQNLLQEAASQSRLSHQNLVQELSQQIVSLRIGSTGHRSSPVYHADQRQGDYPAAYLPGQRGQSLEMHGGNGRGSDMMTGGGLTLGQPLYGLPPANYGQSASSAGGGPSWALPGAIHTPESDRYSGVGSSVRGDWSADGSALTIPPPSDRMSGPSNGHSESYTRGQD</sequence>
<feature type="compositionally biased region" description="Basic and acidic residues" evidence="1">
    <location>
        <begin position="309"/>
        <end position="330"/>
    </location>
</feature>
<evidence type="ECO:0000313" key="2">
    <source>
        <dbReference type="EMBL" id="KAF6751344.1"/>
    </source>
</evidence>
<feature type="region of interest" description="Disordered" evidence="1">
    <location>
        <begin position="105"/>
        <end position="359"/>
    </location>
</feature>
<feature type="compositionally biased region" description="Acidic residues" evidence="1">
    <location>
        <begin position="291"/>
        <end position="308"/>
    </location>
</feature>
<feature type="region of interest" description="Disordered" evidence="1">
    <location>
        <begin position="859"/>
        <end position="928"/>
    </location>
</feature>
<dbReference type="Proteomes" id="UP000521943">
    <property type="component" value="Unassembled WGS sequence"/>
</dbReference>
<keyword evidence="3" id="KW-1185">Reference proteome</keyword>
<dbReference type="EMBL" id="JACGCI010000051">
    <property type="protein sequence ID" value="KAF6751344.1"/>
    <property type="molecule type" value="Genomic_DNA"/>
</dbReference>
<feature type="compositionally biased region" description="Acidic residues" evidence="1">
    <location>
        <begin position="180"/>
        <end position="189"/>
    </location>
</feature>
<proteinExistence type="predicted"/>
<protein>
    <submittedName>
        <fullName evidence="2">Uncharacterized protein</fullName>
    </submittedName>
</protein>
<dbReference type="AlphaFoldDB" id="A0A8H6HQJ2"/>
<feature type="region of interest" description="Disordered" evidence="1">
    <location>
        <begin position="439"/>
        <end position="519"/>
    </location>
</feature>
<accession>A0A8H6HQJ2</accession>
<feature type="compositionally biased region" description="Gly residues" evidence="1">
    <location>
        <begin position="209"/>
        <end position="241"/>
    </location>
</feature>
<evidence type="ECO:0000256" key="1">
    <source>
        <dbReference type="SAM" id="MobiDB-lite"/>
    </source>
</evidence>
<feature type="compositionally biased region" description="Polar residues" evidence="1">
    <location>
        <begin position="914"/>
        <end position="928"/>
    </location>
</feature>
<feature type="region of interest" description="Disordered" evidence="1">
    <location>
        <begin position="813"/>
        <end position="834"/>
    </location>
</feature>
<comment type="caution">
    <text evidence="2">The sequence shown here is derived from an EMBL/GenBank/DDBJ whole genome shotgun (WGS) entry which is preliminary data.</text>
</comment>
<organism evidence="2 3">
    <name type="scientific">Ephemerocybe angulata</name>
    <dbReference type="NCBI Taxonomy" id="980116"/>
    <lineage>
        <taxon>Eukaryota</taxon>
        <taxon>Fungi</taxon>
        <taxon>Dikarya</taxon>
        <taxon>Basidiomycota</taxon>
        <taxon>Agaricomycotina</taxon>
        <taxon>Agaricomycetes</taxon>
        <taxon>Agaricomycetidae</taxon>
        <taxon>Agaricales</taxon>
        <taxon>Agaricineae</taxon>
        <taxon>Psathyrellaceae</taxon>
        <taxon>Ephemerocybe</taxon>
    </lineage>
</organism>
<feature type="compositionally biased region" description="Low complexity" evidence="1">
    <location>
        <begin position="242"/>
        <end position="253"/>
    </location>
</feature>